<comment type="caution">
    <text evidence="7">The sequence shown here is derived from an EMBL/GenBank/DDBJ whole genome shotgun (WGS) entry which is preliminary data.</text>
</comment>
<dbReference type="InterPro" id="IPR035965">
    <property type="entry name" value="PAS-like_dom_sf"/>
</dbReference>
<evidence type="ECO:0000256" key="1">
    <source>
        <dbReference type="ARBA" id="ARBA00000085"/>
    </source>
</evidence>
<keyword evidence="8" id="KW-1185">Reference proteome</keyword>
<reference evidence="7 8" key="1">
    <citation type="submission" date="2019-05" db="EMBL/GenBank/DDBJ databases">
        <title>Arcobacter sp. nov., isolated from sea sediment.</title>
        <authorList>
            <person name="Kim W."/>
        </authorList>
    </citation>
    <scope>NUCLEOTIDE SEQUENCE [LARGE SCALE GENOMIC DNA]</scope>
    <source>
        <strain evidence="7 8">CAU 1517</strain>
    </source>
</reference>
<gene>
    <name evidence="7" type="ORF">FDK22_03815</name>
</gene>
<dbReference type="SUPFAM" id="SSF55874">
    <property type="entry name" value="ATPase domain of HSP90 chaperone/DNA topoisomerase II/histidine kinase"/>
    <property type="match status" value="1"/>
</dbReference>
<protein>
    <recommendedName>
        <fullName evidence="2">histidine kinase</fullName>
        <ecNumber evidence="2">2.7.13.3</ecNumber>
    </recommendedName>
</protein>
<dbReference type="OrthoDB" id="5341226at2"/>
<organism evidence="7 8">
    <name type="scientific">Arcobacter arenosus</name>
    <dbReference type="NCBI Taxonomy" id="2576037"/>
    <lineage>
        <taxon>Bacteria</taxon>
        <taxon>Pseudomonadati</taxon>
        <taxon>Campylobacterota</taxon>
        <taxon>Epsilonproteobacteria</taxon>
        <taxon>Campylobacterales</taxon>
        <taxon>Arcobacteraceae</taxon>
        <taxon>Arcobacter</taxon>
    </lineage>
</organism>
<name>A0A5R8Y5V2_9BACT</name>
<feature type="coiled-coil region" evidence="4">
    <location>
        <begin position="527"/>
        <end position="565"/>
    </location>
</feature>
<dbReference type="InterPro" id="IPR001638">
    <property type="entry name" value="Solute-binding_3/MltF_N"/>
</dbReference>
<dbReference type="InterPro" id="IPR036890">
    <property type="entry name" value="HATPase_C_sf"/>
</dbReference>
<keyword evidence="3" id="KW-0597">Phosphoprotein</keyword>
<dbReference type="Pfam" id="PF08447">
    <property type="entry name" value="PAS_3"/>
    <property type="match status" value="1"/>
</dbReference>
<feature type="domain" description="PAC" evidence="6">
    <location>
        <begin position="630"/>
        <end position="683"/>
    </location>
</feature>
<dbReference type="Proteomes" id="UP000308901">
    <property type="component" value="Unassembled WGS sequence"/>
</dbReference>
<dbReference type="Gene3D" id="3.30.450.20">
    <property type="entry name" value="PAS domain"/>
    <property type="match status" value="1"/>
</dbReference>
<evidence type="ECO:0000259" key="5">
    <source>
        <dbReference type="PROSITE" id="PS50109"/>
    </source>
</evidence>
<dbReference type="Pfam" id="PF00497">
    <property type="entry name" value="SBP_bac_3"/>
    <property type="match status" value="2"/>
</dbReference>
<dbReference type="GO" id="GO:0000155">
    <property type="term" value="F:phosphorelay sensor kinase activity"/>
    <property type="evidence" value="ECO:0007669"/>
    <property type="project" value="InterPro"/>
</dbReference>
<dbReference type="EC" id="2.7.13.3" evidence="2"/>
<dbReference type="InterPro" id="IPR013655">
    <property type="entry name" value="PAS_fold_3"/>
</dbReference>
<dbReference type="SUPFAM" id="SSF55785">
    <property type="entry name" value="PYP-like sensor domain (PAS domain)"/>
    <property type="match status" value="1"/>
</dbReference>
<evidence type="ECO:0000256" key="4">
    <source>
        <dbReference type="SAM" id="Coils"/>
    </source>
</evidence>
<dbReference type="SMART" id="SM00388">
    <property type="entry name" value="HisKA"/>
    <property type="match status" value="1"/>
</dbReference>
<dbReference type="InterPro" id="IPR005467">
    <property type="entry name" value="His_kinase_dom"/>
</dbReference>
<evidence type="ECO:0000256" key="2">
    <source>
        <dbReference type="ARBA" id="ARBA00012438"/>
    </source>
</evidence>
<dbReference type="Gene3D" id="3.30.565.10">
    <property type="entry name" value="Histidine kinase-like ATPase, C-terminal domain"/>
    <property type="match status" value="1"/>
</dbReference>
<comment type="catalytic activity">
    <reaction evidence="1">
        <text>ATP + protein L-histidine = ADP + protein N-phospho-L-histidine.</text>
        <dbReference type="EC" id="2.7.13.3"/>
    </reaction>
</comment>
<dbReference type="InterPro" id="IPR003594">
    <property type="entry name" value="HATPase_dom"/>
</dbReference>
<dbReference type="Pfam" id="PF02518">
    <property type="entry name" value="HATPase_c"/>
    <property type="match status" value="1"/>
</dbReference>
<dbReference type="EMBL" id="VANU01000001">
    <property type="protein sequence ID" value="TLP41160.1"/>
    <property type="molecule type" value="Genomic_DNA"/>
</dbReference>
<feature type="domain" description="Histidine kinase" evidence="5">
    <location>
        <begin position="703"/>
        <end position="926"/>
    </location>
</feature>
<dbReference type="SMART" id="SM00387">
    <property type="entry name" value="HATPase_c"/>
    <property type="match status" value="1"/>
</dbReference>
<keyword evidence="4" id="KW-0175">Coiled coil</keyword>
<dbReference type="PRINTS" id="PR00344">
    <property type="entry name" value="BCTRLSENSOR"/>
</dbReference>
<dbReference type="PROSITE" id="PS50109">
    <property type="entry name" value="HIS_KIN"/>
    <property type="match status" value="1"/>
</dbReference>
<proteinExistence type="predicted"/>
<dbReference type="CDD" id="cd00082">
    <property type="entry name" value="HisKA"/>
    <property type="match status" value="1"/>
</dbReference>
<dbReference type="CDD" id="cd01007">
    <property type="entry name" value="PBP2_BvgS_HisK_like"/>
    <property type="match status" value="1"/>
</dbReference>
<accession>A0A5R8Y5V2</accession>
<sequence length="927" mass="108310">MFTQKIFLKTIVLFFFIFLLQSNANQTQFKVSYDPDYAPFSYELNGKAEGLFVDFWRLWAEENHYNIKFINGVTWDNSINLAKEKKVDFFLGTNAYEDWMKSSKNYYELATSLFIHKENDKGFSKDASYIIGIIGSDYEELLKENFKNSEIIIYENYLEAFKDFSSRKIDLIYDDKVAIEYFALQNGYFHLIRSIKLFSNTFKISAISENENLVKLFDEGFKKLKPEDLASVESKWIIHNEQRIYEDIESLTQLTQEEKDFIKSKTFKISLSRSWEPFSFLSINKAGGISTEIWELIAKKLGLKYEFFVSNNFSEQLSSIKNKEKDLIFSVGETKDRKKYAIFTKSYKSFPLSIVTLKDENFIENMNYLFNKKIAVGENFTAHKILREKYPKLDFLLVKSIKEGLAAVDEKKAYAFVDIKPVLAYNIKKLNFDSLKITGNTGLSFDMSIMIRDDYQILQSILNKAILSLNENEVNSIIKRWENVQFEKNFDYKTLWVLLGLTSLFFIPLIYFNQQNLRKSKNLKILVNERTKELKILNEELEERIEEKTKELRRANYLLDEAQTIAKLGSFGYSIKKKELKWSNEHYKIFGLFVGEIKPSLATFFSFIHPDDKKRVKKEFLKSFRIKRKYSFEFKILLRDETIKYIQLTSKITKFSNEGKPLFVIGTILDLTKIKKLELEKREQDTLLAQQSKMAAMGEMLENIAHQWRQPLSVISTASTGMQLQLEINKKVDEKFLLDSINSINKQSQYLSKTIEDFRNFFNPNKLVQYFDIKDCIEKSLYLVDSRLKKYNIEVIKDMENIKVKTLESELVQILLNILNNAIDAIESNKISRPVICINTYKENDSLIIEIKDNAGGIPKNIINRILEPYFTTKHKSQGTGIGLYMSNEIITKHLKGKILVSNCTFLVDDSHYKGALFTLSLPIEAK</sequence>
<dbReference type="InterPro" id="IPR003661">
    <property type="entry name" value="HisK_dim/P_dom"/>
</dbReference>
<dbReference type="Gene3D" id="3.40.190.10">
    <property type="entry name" value="Periplasmic binding protein-like II"/>
    <property type="match status" value="4"/>
</dbReference>
<dbReference type="SMART" id="SM00062">
    <property type="entry name" value="PBPb"/>
    <property type="match status" value="2"/>
</dbReference>
<dbReference type="InterPro" id="IPR004358">
    <property type="entry name" value="Sig_transdc_His_kin-like_C"/>
</dbReference>
<dbReference type="RefSeq" id="WP_138151562.1">
    <property type="nucleotide sequence ID" value="NZ_VANU01000001.1"/>
</dbReference>
<dbReference type="AlphaFoldDB" id="A0A5R8Y5V2"/>
<dbReference type="InterPro" id="IPR036097">
    <property type="entry name" value="HisK_dim/P_sf"/>
</dbReference>
<evidence type="ECO:0000313" key="8">
    <source>
        <dbReference type="Proteomes" id="UP000308901"/>
    </source>
</evidence>
<dbReference type="InterPro" id="IPR000700">
    <property type="entry name" value="PAS-assoc_C"/>
</dbReference>
<dbReference type="PROSITE" id="PS50113">
    <property type="entry name" value="PAC"/>
    <property type="match status" value="1"/>
</dbReference>
<evidence type="ECO:0000259" key="6">
    <source>
        <dbReference type="PROSITE" id="PS50113"/>
    </source>
</evidence>
<dbReference type="PANTHER" id="PTHR43065">
    <property type="entry name" value="SENSOR HISTIDINE KINASE"/>
    <property type="match status" value="1"/>
</dbReference>
<dbReference type="Gene3D" id="1.10.287.130">
    <property type="match status" value="1"/>
</dbReference>
<evidence type="ECO:0000256" key="3">
    <source>
        <dbReference type="ARBA" id="ARBA00022553"/>
    </source>
</evidence>
<dbReference type="SUPFAM" id="SSF53850">
    <property type="entry name" value="Periplasmic binding protein-like II"/>
    <property type="match status" value="2"/>
</dbReference>
<dbReference type="SUPFAM" id="SSF47384">
    <property type="entry name" value="Homodimeric domain of signal transducing histidine kinase"/>
    <property type="match status" value="1"/>
</dbReference>
<evidence type="ECO:0000313" key="7">
    <source>
        <dbReference type="EMBL" id="TLP41160.1"/>
    </source>
</evidence>